<keyword evidence="2 6" id="KW-0479">Metal-binding</keyword>
<dbReference type="Pfam" id="PF13183">
    <property type="entry name" value="Fer4_8"/>
    <property type="match status" value="1"/>
</dbReference>
<reference evidence="8 9" key="1">
    <citation type="submission" date="2014-04" db="EMBL/GenBank/DDBJ databases">
        <title>Draft genome sequence of Hydrogenovibrio marinus MH-110, a model organism for aerobic H2 metabolism.</title>
        <authorList>
            <person name="Cha H.J."/>
            <person name="Jo B.H."/>
            <person name="Hwang B.H."/>
        </authorList>
    </citation>
    <scope>NUCLEOTIDE SEQUENCE [LARGE SCALE GENOMIC DNA]</scope>
    <source>
        <strain evidence="8 9">MH-110</strain>
    </source>
</reference>
<protein>
    <recommendedName>
        <fullName evidence="6">Glycolate oxidase iron-sulfur subunit</fullName>
        <ecNumber evidence="6">1.1.99.14</ecNumber>
    </recommendedName>
</protein>
<evidence type="ECO:0000313" key="8">
    <source>
        <dbReference type="EMBL" id="KDN96310.1"/>
    </source>
</evidence>
<keyword evidence="3" id="KW-0677">Repeat</keyword>
<dbReference type="GO" id="GO:0051539">
    <property type="term" value="F:4 iron, 4 sulfur cluster binding"/>
    <property type="evidence" value="ECO:0007669"/>
    <property type="project" value="UniProtKB-UniRule"/>
</dbReference>
<evidence type="ECO:0000256" key="1">
    <source>
        <dbReference type="ARBA" id="ARBA00022485"/>
    </source>
</evidence>
<dbReference type="InterPro" id="IPR009051">
    <property type="entry name" value="Helical_ferredxn"/>
</dbReference>
<gene>
    <name evidence="8" type="primary">glcF</name>
    <name evidence="8" type="ORF">EI16_08525</name>
</gene>
<keyword evidence="5 6" id="KW-0411">Iron-sulfur</keyword>
<evidence type="ECO:0000259" key="7">
    <source>
        <dbReference type="PROSITE" id="PS51379"/>
    </source>
</evidence>
<dbReference type="InterPro" id="IPR017896">
    <property type="entry name" value="4Fe4S_Fe-S-bd"/>
</dbReference>
<evidence type="ECO:0000256" key="3">
    <source>
        <dbReference type="ARBA" id="ARBA00022737"/>
    </source>
</evidence>
<sequence length="395" mass="43808">MKTELAKDLLSPSDTQTADKILRACVHCGFCLSACPTYGILGDELDSPRGRIYLIKQTLEGNATSENSLKHLDRCLTCRSCETTCPSGVEYGHLLDIGRKVMEQQSPRAWHQRIVRYALRSLLTSPKLFNFLIALTPWNKHHNVNKKLQLQTESQKDVLHSTKSVLLIAGCVQPTLAPNINLSSKSVLYKLGYDVIETPQSQCCGAINHHLSGEDAALEQIKENIDSWAAQLDQGAEAIISNASGCGVMIKDYAHLLKDDENYAAKAKRIVEHTCDISEFLLNQDLSQFKKESNQKIVFQSPCTLQHGQKLPGRVEALLTDLGFTLSPVKDAHLCCGSAGTYSIFQKKLSYQLRDNKIQSLLKEAPEIIVTANIGCLTHLQKGTSTPVKHWIELL</sequence>
<evidence type="ECO:0000256" key="5">
    <source>
        <dbReference type="ARBA" id="ARBA00023014"/>
    </source>
</evidence>
<feature type="domain" description="4Fe-4S ferredoxin-type" evidence="7">
    <location>
        <begin position="65"/>
        <end position="89"/>
    </location>
</feature>
<evidence type="ECO:0000313" key="9">
    <source>
        <dbReference type="Proteomes" id="UP000027341"/>
    </source>
</evidence>
<dbReference type="Proteomes" id="UP000027341">
    <property type="component" value="Unassembled WGS sequence"/>
</dbReference>
<dbReference type="InterPro" id="IPR012257">
    <property type="entry name" value="Glc_ox_4Fe-4S"/>
</dbReference>
<dbReference type="InterPro" id="IPR004017">
    <property type="entry name" value="Cys_rich_dom"/>
</dbReference>
<dbReference type="GO" id="GO:0046872">
    <property type="term" value="F:metal ion binding"/>
    <property type="evidence" value="ECO:0007669"/>
    <property type="project" value="UniProtKB-UniRule"/>
</dbReference>
<comment type="catalytic activity">
    <reaction evidence="6">
        <text>(R)-lactate + A = pyruvate + AH2</text>
        <dbReference type="Rhea" id="RHEA:15089"/>
        <dbReference type="ChEBI" id="CHEBI:13193"/>
        <dbReference type="ChEBI" id="CHEBI:15361"/>
        <dbReference type="ChEBI" id="CHEBI:16004"/>
        <dbReference type="ChEBI" id="CHEBI:17499"/>
    </reaction>
</comment>
<dbReference type="Gene3D" id="1.10.1060.10">
    <property type="entry name" value="Alpha-helical ferredoxin"/>
    <property type="match status" value="1"/>
</dbReference>
<evidence type="ECO:0000256" key="4">
    <source>
        <dbReference type="ARBA" id="ARBA00023004"/>
    </source>
</evidence>
<feature type="domain" description="4Fe-4S ferredoxin-type" evidence="7">
    <location>
        <begin position="14"/>
        <end position="45"/>
    </location>
</feature>
<keyword evidence="4 6" id="KW-0408">Iron</keyword>
<dbReference type="Pfam" id="PF02754">
    <property type="entry name" value="CCG"/>
    <property type="match status" value="2"/>
</dbReference>
<evidence type="ECO:0000256" key="6">
    <source>
        <dbReference type="PIRNR" id="PIRNR000139"/>
    </source>
</evidence>
<dbReference type="SUPFAM" id="SSF54862">
    <property type="entry name" value="4Fe-4S ferredoxins"/>
    <property type="match status" value="1"/>
</dbReference>
<dbReference type="PIRSF" id="PIRSF000139">
    <property type="entry name" value="Glc_ox_4Fe-4S"/>
    <property type="match status" value="1"/>
</dbReference>
<dbReference type="EC" id="1.1.99.14" evidence="6"/>
<dbReference type="PANTHER" id="PTHR32479">
    <property type="entry name" value="GLYCOLATE OXIDASE IRON-SULFUR SUBUNIT"/>
    <property type="match status" value="1"/>
</dbReference>
<dbReference type="AlphaFoldDB" id="A0A067A1S9"/>
<keyword evidence="9" id="KW-1185">Reference proteome</keyword>
<keyword evidence="6" id="KW-0249">Electron transport</keyword>
<comment type="cofactor">
    <cofactor evidence="6">
        <name>[4Fe-4S] cluster</name>
        <dbReference type="ChEBI" id="CHEBI:49883"/>
    </cofactor>
    <text evidence="6">Binds 2 [4Fe-4S] clusters.</text>
</comment>
<name>A0A067A1S9_HYDMR</name>
<organism evidence="8 9">
    <name type="scientific">Hydrogenovibrio marinus</name>
    <dbReference type="NCBI Taxonomy" id="28885"/>
    <lineage>
        <taxon>Bacteria</taxon>
        <taxon>Pseudomonadati</taxon>
        <taxon>Pseudomonadota</taxon>
        <taxon>Gammaproteobacteria</taxon>
        <taxon>Thiotrichales</taxon>
        <taxon>Piscirickettsiaceae</taxon>
        <taxon>Hydrogenovibrio</taxon>
    </lineage>
</organism>
<comment type="caution">
    <text evidence="8">The sequence shown here is derived from an EMBL/GenBank/DDBJ whole genome shotgun (WGS) entry which is preliminary data.</text>
</comment>
<comment type="catalytic activity">
    <reaction evidence="6">
        <text>glycolate + A = glyoxylate + AH2</text>
        <dbReference type="Rhea" id="RHEA:21264"/>
        <dbReference type="ChEBI" id="CHEBI:13193"/>
        <dbReference type="ChEBI" id="CHEBI:17499"/>
        <dbReference type="ChEBI" id="CHEBI:29805"/>
        <dbReference type="ChEBI" id="CHEBI:36655"/>
        <dbReference type="EC" id="1.1.99.14"/>
    </reaction>
</comment>
<dbReference type="GO" id="GO:0019154">
    <property type="term" value="F:glycolate dehydrogenase activity"/>
    <property type="evidence" value="ECO:0007669"/>
    <property type="project" value="UniProtKB-EC"/>
</dbReference>
<comment type="function">
    <text evidence="6">Component of a complex that catalyzes the oxidation of glycolate to glyoxylate.</text>
</comment>
<dbReference type="NCBIfam" id="NF008434">
    <property type="entry name" value="PRK11274.1"/>
    <property type="match status" value="1"/>
</dbReference>
<keyword evidence="6" id="KW-0813">Transport</keyword>
<dbReference type="PROSITE" id="PS00198">
    <property type="entry name" value="4FE4S_FER_1"/>
    <property type="match status" value="2"/>
</dbReference>
<dbReference type="PROSITE" id="PS51379">
    <property type="entry name" value="4FE4S_FER_2"/>
    <property type="match status" value="2"/>
</dbReference>
<evidence type="ECO:0000256" key="2">
    <source>
        <dbReference type="ARBA" id="ARBA00022723"/>
    </source>
</evidence>
<accession>A0A067A1S9</accession>
<dbReference type="PANTHER" id="PTHR32479:SF17">
    <property type="entry name" value="GLYCOLATE OXIDASE IRON-SULFUR SUBUNIT"/>
    <property type="match status" value="1"/>
</dbReference>
<keyword evidence="1 6" id="KW-0004">4Fe-4S</keyword>
<proteinExistence type="predicted"/>
<dbReference type="EMBL" id="JMIU01000001">
    <property type="protein sequence ID" value="KDN96310.1"/>
    <property type="molecule type" value="Genomic_DNA"/>
</dbReference>
<dbReference type="InterPro" id="IPR017900">
    <property type="entry name" value="4Fe4S_Fe_S_CS"/>
</dbReference>
<dbReference type="STRING" id="28885.EI16_08525"/>